<dbReference type="RefSeq" id="WP_068705003.1">
    <property type="nucleotide sequence ID" value="NZ_BDCR01000004.1"/>
</dbReference>
<dbReference type="AlphaFoldDB" id="A0A161LFX0"/>
<organism evidence="2 3">
    <name type="scientific">Paludibacter jiangxiensis</name>
    <dbReference type="NCBI Taxonomy" id="681398"/>
    <lineage>
        <taxon>Bacteria</taxon>
        <taxon>Pseudomonadati</taxon>
        <taxon>Bacteroidota</taxon>
        <taxon>Bacteroidia</taxon>
        <taxon>Bacteroidales</taxon>
        <taxon>Paludibacteraceae</taxon>
        <taxon>Paludibacter</taxon>
    </lineage>
</organism>
<name>A0A161LFX0_9BACT</name>
<dbReference type="Pfam" id="PF13588">
    <property type="entry name" value="HSDR_N_2"/>
    <property type="match status" value="1"/>
</dbReference>
<dbReference type="STRING" id="681398.PJIAN_4156"/>
<accession>A0A161LFX0</accession>
<proteinExistence type="predicted"/>
<dbReference type="EMBL" id="BDCR01000004">
    <property type="protein sequence ID" value="GAT63617.1"/>
    <property type="molecule type" value="Genomic_DNA"/>
</dbReference>
<reference evidence="3" key="2">
    <citation type="journal article" date="2017" name="Genome Announc.">
        <title>Draft genome sequence of Paludibacter jiangxiensis NM7(T), a propionate-producing fermentative bacterium.</title>
        <authorList>
            <person name="Qiu Y.-L."/>
            <person name="Tourlousse D.M."/>
            <person name="Matsuura N."/>
            <person name="Ohashi A."/>
            <person name="Sekiguchi Y."/>
        </authorList>
    </citation>
    <scope>NUCLEOTIDE SEQUENCE [LARGE SCALE GENOMIC DNA]</scope>
    <source>
        <strain evidence="3">NM7</strain>
    </source>
</reference>
<dbReference type="Proteomes" id="UP000076586">
    <property type="component" value="Unassembled WGS sequence"/>
</dbReference>
<evidence type="ECO:0000313" key="3">
    <source>
        <dbReference type="Proteomes" id="UP000076586"/>
    </source>
</evidence>
<sequence>MLPLNLPSYSFRFKEKDGKRLVFDRLRKKYVALTPEEWVRQNVIEFLVNEKSFPAARIGNEISLRQNGLIRRCDSVVYDTFGMPLLIAEYKAPAVEITQAVFDQIARYVWELKVEYLLVSNGMKHFCCHLNYESMQMSYLREIPVYQDICRVD</sequence>
<dbReference type="InterPro" id="IPR029464">
    <property type="entry name" value="HSDR_N"/>
</dbReference>
<evidence type="ECO:0000259" key="1">
    <source>
        <dbReference type="Pfam" id="PF13588"/>
    </source>
</evidence>
<comment type="caution">
    <text evidence="2">The sequence shown here is derived from an EMBL/GenBank/DDBJ whole genome shotgun (WGS) entry which is preliminary data.</text>
</comment>
<protein>
    <submittedName>
        <fullName evidence="2">Type I restriction enzyme R protein N terminus</fullName>
    </submittedName>
</protein>
<evidence type="ECO:0000313" key="2">
    <source>
        <dbReference type="EMBL" id="GAT63617.1"/>
    </source>
</evidence>
<reference evidence="3" key="1">
    <citation type="submission" date="2016-04" db="EMBL/GenBank/DDBJ databases">
        <title>Draft genome sequence of Paludibacter jiangxiensis strain NM7.</title>
        <authorList>
            <person name="Qiu Y."/>
            <person name="Matsuura N."/>
            <person name="Ohashi A."/>
            <person name="Tourlousse M.D."/>
            <person name="Sekiguchi Y."/>
        </authorList>
    </citation>
    <scope>NUCLEOTIDE SEQUENCE [LARGE SCALE GENOMIC DNA]</scope>
    <source>
        <strain evidence="3">NM7</strain>
    </source>
</reference>
<keyword evidence="3" id="KW-1185">Reference proteome</keyword>
<feature type="domain" description="Type I restriction enzyme R protein N-terminal" evidence="1">
    <location>
        <begin position="35"/>
        <end position="144"/>
    </location>
</feature>
<dbReference type="OrthoDB" id="9790377at2"/>
<gene>
    <name evidence="2" type="ORF">PJIAN_4156</name>
</gene>